<dbReference type="EMBL" id="MPSB01000001">
    <property type="protein sequence ID" value="ONF97421.1"/>
    <property type="molecule type" value="Genomic_DNA"/>
</dbReference>
<organism evidence="1 2">
    <name type="scientific">Sphingomonas jeddahensis</name>
    <dbReference type="NCBI Taxonomy" id="1915074"/>
    <lineage>
        <taxon>Bacteria</taxon>
        <taxon>Pseudomonadati</taxon>
        <taxon>Pseudomonadota</taxon>
        <taxon>Alphaproteobacteria</taxon>
        <taxon>Sphingomonadales</taxon>
        <taxon>Sphingomonadaceae</taxon>
        <taxon>Sphingomonas</taxon>
    </lineage>
</organism>
<reference evidence="1 2" key="1">
    <citation type="submission" date="2016-11" db="EMBL/GenBank/DDBJ databases">
        <title>Genome sequence of Sphingomonas jeddahensis G39.</title>
        <authorList>
            <person name="Poehlein A."/>
            <person name="Wuebbeler J.H."/>
            <person name="Steinbuechel A."/>
            <person name="Daniel R."/>
        </authorList>
    </citation>
    <scope>NUCLEOTIDE SEQUENCE [LARGE SCALE GENOMIC DNA]</scope>
    <source>
        <strain evidence="1 2">G39</strain>
    </source>
</reference>
<protein>
    <submittedName>
        <fullName evidence="1">Uncharacterized protein</fullName>
    </submittedName>
</protein>
<evidence type="ECO:0000313" key="2">
    <source>
        <dbReference type="Proteomes" id="UP000188729"/>
    </source>
</evidence>
<dbReference type="AlphaFoldDB" id="A0A1V2EXM0"/>
<keyword evidence="2" id="KW-1185">Reference proteome</keyword>
<evidence type="ECO:0000313" key="1">
    <source>
        <dbReference type="EMBL" id="ONF97421.1"/>
    </source>
</evidence>
<proteinExistence type="predicted"/>
<comment type="caution">
    <text evidence="1">The sequence shown here is derived from an EMBL/GenBank/DDBJ whole genome shotgun (WGS) entry which is preliminary data.</text>
</comment>
<accession>A0A1V2EXM0</accession>
<name>A0A1V2EXM0_9SPHN</name>
<gene>
    <name evidence="1" type="ORF">SPHI_00500</name>
</gene>
<dbReference type="Proteomes" id="UP000188729">
    <property type="component" value="Unassembled WGS sequence"/>
</dbReference>
<dbReference type="RefSeq" id="WP_076742898.1">
    <property type="nucleotide sequence ID" value="NZ_MPSB01000001.1"/>
</dbReference>
<sequence>MHAVRIFHSPSDVANRLSQFGIVAEDVNPLIEAVVAARNDVVSADARTAAGTKAYLAGVRHLRFLFLPKGWQSDSTNGVESVVHVETGMRIVYQSVESACVAIRGPQPINAKGPAAENAIKMGQGVLFRDEELPEVAPEKIADLNSMLWFLCVSVNDEDEEDVRAELSLPAAIESGQFKGFLERIFIVKGGDWKARSPVMTPEDDGAYEFSIARK</sequence>
<dbReference type="OrthoDB" id="8349919at2"/>